<dbReference type="Pfam" id="PF07715">
    <property type="entry name" value="Plug"/>
    <property type="match status" value="1"/>
</dbReference>
<dbReference type="SUPFAM" id="SSF56935">
    <property type="entry name" value="Porins"/>
    <property type="match status" value="1"/>
</dbReference>
<feature type="signal peptide" evidence="10">
    <location>
        <begin position="1"/>
        <end position="21"/>
    </location>
</feature>
<evidence type="ECO:0000259" key="11">
    <source>
        <dbReference type="Pfam" id="PF00593"/>
    </source>
</evidence>
<dbReference type="InterPro" id="IPR036942">
    <property type="entry name" value="Beta-barrel_TonB_sf"/>
</dbReference>
<evidence type="ECO:0000313" key="14">
    <source>
        <dbReference type="Proteomes" id="UP000076630"/>
    </source>
</evidence>
<dbReference type="InterPro" id="IPR039426">
    <property type="entry name" value="TonB-dep_rcpt-like"/>
</dbReference>
<comment type="caution">
    <text evidence="13">The sequence shown here is derived from an EMBL/GenBank/DDBJ whole genome shotgun (WGS) entry which is preliminary data.</text>
</comment>
<protein>
    <submittedName>
        <fullName evidence="13">SusC/RagA family TonB-linked outer membrane protein</fullName>
    </submittedName>
</protein>
<evidence type="ECO:0000256" key="10">
    <source>
        <dbReference type="SAM" id="SignalP"/>
    </source>
</evidence>
<proteinExistence type="inferred from homology"/>
<evidence type="ECO:0000259" key="12">
    <source>
        <dbReference type="Pfam" id="PF07715"/>
    </source>
</evidence>
<dbReference type="Pfam" id="PF00593">
    <property type="entry name" value="TonB_dep_Rec_b-barrel"/>
    <property type="match status" value="1"/>
</dbReference>
<keyword evidence="14" id="KW-1185">Reference proteome</keyword>
<keyword evidence="2 8" id="KW-0813">Transport</keyword>
<dbReference type="GO" id="GO:0009279">
    <property type="term" value="C:cell outer membrane"/>
    <property type="evidence" value="ECO:0007669"/>
    <property type="project" value="UniProtKB-SubCell"/>
</dbReference>
<feature type="chain" id="PRO_5007847158" evidence="10">
    <location>
        <begin position="22"/>
        <end position="1085"/>
    </location>
</feature>
<dbReference type="EMBL" id="LQNU01000075">
    <property type="protein sequence ID" value="KZE76697.1"/>
    <property type="molecule type" value="Genomic_DNA"/>
</dbReference>
<sequence length="1085" mass="122000">MKKFRVCCYVAFLLSSGLLSAQESLPKVTSPLVTINIQQDAPLDKVLIELSAKVGAKLSYQDITQKDIPLIQWNVKSMNIQDVLASIAMQTGLTLEYRNNVIHVSNSEFSTQLDDITVVAIGYGDKKKQKITTAVAEVDKRVLQDRPSSNAVSALQGSTPGLNIINSTGKSDSDVNINIRGFTSINGGSPLVLIDGVEGNLNTLNPADIENISVLKDAGAAAIYGARGAFGVVLVTTKNPEIGKVKVNISSTVNAMSLTQNTDFLTDPYLSTKLVDDSFLAATGKRYTGYNDEDYEQLKLVAQNPSLARVEIQNRNGRDQYVHYGNTDWWDYFWKDQRFSYINDVSISGGSDKIKGFFSYRNYKEDGLLKVQEDLYKKDNFRAKFDIKINDWIDFTTNNQYFKSYDLAHGGSQYGWRDPWGNLMLVHALPAYMPVNPDGGALWRTELNNYTVGDGFFAALLHGKSQREARKDEFSTANTFHFKPVEDLDVYASYAYRKGTRGISERSTKVPYTIFPDQVDYFGVNQLSTNNRTEEYNSVNIYGNYKLSLNHHNFEVMGGFNQESFKSQSILASVQNLISDDLNDVGLGSSNPEVTGSAYDWALRGYFYRLSYDYAGKYLVELNGRYDATSRFPKEQRWGFFPSYSVGWNVANEPFFKDNLSFWNQFKIRASYGELGNQNIGAYEYIPTLNKAIDNGYALDGAKLDYMTAPGLNPKDITWERVETYDIGADVAFFDNRLKMSFDYFQRDINGMLTNGRTLSAVLGTGSPKENAADLRTKGFELSATYADSFKLAGSDFNFSITGTLADSKTHITRFSNPKGILTDYYEGMELGEIWGYEVGGLFQSEEQIKNHADQSKVSSYIYSLGGLKPGDVMFIDRNGDGKVDNGENTLANHGDLKKIGNTTPRYLYSFTLRGEWKGIDFSAFFQGVGKQDWYPNEESRVFWGMYNRPYDSFIRKDLAYDIWTPENTDAYYPRLVGYTALGSNRQLGVNNDRYLQSLAYLRLKNLTIGYTLPESLTKRANIEKIRVYLSGENLFTFTSLTDYIDPEAASNSFNFNSPSSARTRSSAQNYPFSKILSFGVQLNF</sequence>
<comment type="similarity">
    <text evidence="8 9">Belongs to the TonB-dependent receptor family.</text>
</comment>
<evidence type="ECO:0000256" key="8">
    <source>
        <dbReference type="PROSITE-ProRule" id="PRU01360"/>
    </source>
</evidence>
<feature type="domain" description="TonB-dependent receptor plug" evidence="12">
    <location>
        <begin position="128"/>
        <end position="232"/>
    </location>
</feature>
<evidence type="ECO:0000256" key="3">
    <source>
        <dbReference type="ARBA" id="ARBA00022452"/>
    </source>
</evidence>
<feature type="domain" description="TonB-dependent receptor-like beta-barrel" evidence="11">
    <location>
        <begin position="471"/>
        <end position="1035"/>
    </location>
</feature>
<keyword evidence="4 8" id="KW-0812">Transmembrane</keyword>
<dbReference type="InterPro" id="IPR000531">
    <property type="entry name" value="Beta-barrel_TonB"/>
</dbReference>
<keyword evidence="7 8" id="KW-0998">Cell outer membrane</keyword>
<evidence type="ECO:0000256" key="2">
    <source>
        <dbReference type="ARBA" id="ARBA00022448"/>
    </source>
</evidence>
<keyword evidence="5 9" id="KW-0798">TonB box</keyword>
<accession>A0A163WQP1</accession>
<reference evidence="13 14" key="1">
    <citation type="submission" date="2016-01" db="EMBL/GenBank/DDBJ databases">
        <title>Whole genome sequencing of Myroides marinus L41.</title>
        <authorList>
            <person name="Hong K.W."/>
        </authorList>
    </citation>
    <scope>NUCLEOTIDE SEQUENCE [LARGE SCALE GENOMIC DNA]</scope>
    <source>
        <strain evidence="13 14">L41</strain>
    </source>
</reference>
<dbReference type="NCBIfam" id="TIGR04056">
    <property type="entry name" value="OMP_RagA_SusC"/>
    <property type="match status" value="1"/>
</dbReference>
<evidence type="ECO:0000256" key="5">
    <source>
        <dbReference type="ARBA" id="ARBA00023077"/>
    </source>
</evidence>
<evidence type="ECO:0000256" key="4">
    <source>
        <dbReference type="ARBA" id="ARBA00022692"/>
    </source>
</evidence>
<comment type="subcellular location">
    <subcellularLocation>
        <location evidence="1 8">Cell outer membrane</location>
        <topology evidence="1 8">Multi-pass membrane protein</topology>
    </subcellularLocation>
</comment>
<gene>
    <name evidence="13" type="ORF">AV926_14910</name>
</gene>
<dbReference type="AlphaFoldDB" id="A0A163WQP1"/>
<dbReference type="PROSITE" id="PS52016">
    <property type="entry name" value="TONB_DEPENDENT_REC_3"/>
    <property type="match status" value="1"/>
</dbReference>
<evidence type="ECO:0000313" key="13">
    <source>
        <dbReference type="EMBL" id="KZE76697.1"/>
    </source>
</evidence>
<dbReference type="Gene3D" id="2.40.170.20">
    <property type="entry name" value="TonB-dependent receptor, beta-barrel domain"/>
    <property type="match status" value="1"/>
</dbReference>
<name>A0A163WQP1_9FLAO</name>
<evidence type="ECO:0000256" key="6">
    <source>
        <dbReference type="ARBA" id="ARBA00023136"/>
    </source>
</evidence>
<dbReference type="InterPro" id="IPR023996">
    <property type="entry name" value="TonB-dep_OMP_SusC/RagA"/>
</dbReference>
<dbReference type="InterPro" id="IPR023997">
    <property type="entry name" value="TonB-dep_OMP_SusC/RagA_CS"/>
</dbReference>
<evidence type="ECO:0000256" key="7">
    <source>
        <dbReference type="ARBA" id="ARBA00023237"/>
    </source>
</evidence>
<dbReference type="InterPro" id="IPR012910">
    <property type="entry name" value="Plug_dom"/>
</dbReference>
<dbReference type="InterPro" id="IPR037066">
    <property type="entry name" value="Plug_dom_sf"/>
</dbReference>
<dbReference type="RefSeq" id="WP_038985759.1">
    <property type="nucleotide sequence ID" value="NZ_JWJO01000015.1"/>
</dbReference>
<keyword evidence="10" id="KW-0732">Signal</keyword>
<keyword evidence="3 8" id="KW-1134">Transmembrane beta strand</keyword>
<dbReference type="Proteomes" id="UP000076630">
    <property type="component" value="Unassembled WGS sequence"/>
</dbReference>
<evidence type="ECO:0000256" key="1">
    <source>
        <dbReference type="ARBA" id="ARBA00004571"/>
    </source>
</evidence>
<keyword evidence="6 8" id="KW-0472">Membrane</keyword>
<organism evidence="13 14">
    <name type="scientific">Myroides marinus</name>
    <dbReference type="NCBI Taxonomy" id="703342"/>
    <lineage>
        <taxon>Bacteria</taxon>
        <taxon>Pseudomonadati</taxon>
        <taxon>Bacteroidota</taxon>
        <taxon>Flavobacteriia</taxon>
        <taxon>Flavobacteriales</taxon>
        <taxon>Flavobacteriaceae</taxon>
        <taxon>Myroides</taxon>
    </lineage>
</organism>
<dbReference type="OrthoDB" id="9768177at2"/>
<evidence type="ECO:0000256" key="9">
    <source>
        <dbReference type="RuleBase" id="RU003357"/>
    </source>
</evidence>
<dbReference type="Gene3D" id="2.170.130.10">
    <property type="entry name" value="TonB-dependent receptor, plug domain"/>
    <property type="match status" value="1"/>
</dbReference>
<dbReference type="NCBIfam" id="TIGR04057">
    <property type="entry name" value="SusC_RagA_signa"/>
    <property type="match status" value="1"/>
</dbReference>